<sequence>MSTRPDQPLKNAGLAAVLSALWCGLGQIYNGQIGKGIAFMIIQFINACLMFIFIGFITYPIMWIWGMLDAYRQAEEMNRRSKYDTEE</sequence>
<proteinExistence type="predicted"/>
<reference evidence="2 3" key="1">
    <citation type="submission" date="2024-09" db="EMBL/GenBank/DDBJ databases">
        <authorList>
            <person name="Sun Q."/>
            <person name="Mori K."/>
        </authorList>
    </citation>
    <scope>NUCLEOTIDE SEQUENCE [LARGE SCALE GENOMIC DNA]</scope>
    <source>
        <strain evidence="2 3">NCAIM B.02301</strain>
    </source>
</reference>
<name>A0ABV6NA33_9BACI</name>
<keyword evidence="3" id="KW-1185">Reference proteome</keyword>
<keyword evidence="1" id="KW-0812">Transmembrane</keyword>
<evidence type="ECO:0000313" key="2">
    <source>
        <dbReference type="EMBL" id="MFC0557499.1"/>
    </source>
</evidence>
<dbReference type="RefSeq" id="WP_273845876.1">
    <property type="nucleotide sequence ID" value="NZ_JAQQWT010000015.1"/>
</dbReference>
<feature type="transmembrane region" description="Helical" evidence="1">
    <location>
        <begin position="12"/>
        <end position="29"/>
    </location>
</feature>
<keyword evidence="1" id="KW-1133">Transmembrane helix</keyword>
<evidence type="ECO:0000256" key="1">
    <source>
        <dbReference type="SAM" id="Phobius"/>
    </source>
</evidence>
<accession>A0ABV6NA33</accession>
<protein>
    <recommendedName>
        <fullName evidence="4">TM2 domain-containing protein</fullName>
    </recommendedName>
</protein>
<feature type="transmembrane region" description="Helical" evidence="1">
    <location>
        <begin position="41"/>
        <end position="65"/>
    </location>
</feature>
<organism evidence="2 3">
    <name type="scientific">Halalkalibacter alkalisediminis</name>
    <dbReference type="NCBI Taxonomy" id="935616"/>
    <lineage>
        <taxon>Bacteria</taxon>
        <taxon>Bacillati</taxon>
        <taxon>Bacillota</taxon>
        <taxon>Bacilli</taxon>
        <taxon>Bacillales</taxon>
        <taxon>Bacillaceae</taxon>
        <taxon>Halalkalibacter</taxon>
    </lineage>
</organism>
<keyword evidence="1" id="KW-0472">Membrane</keyword>
<evidence type="ECO:0008006" key="4">
    <source>
        <dbReference type="Google" id="ProtNLM"/>
    </source>
</evidence>
<dbReference type="Proteomes" id="UP001589833">
    <property type="component" value="Unassembled WGS sequence"/>
</dbReference>
<gene>
    <name evidence="2" type="ORF">ACFFH4_00335</name>
</gene>
<evidence type="ECO:0000313" key="3">
    <source>
        <dbReference type="Proteomes" id="UP001589833"/>
    </source>
</evidence>
<comment type="caution">
    <text evidence="2">The sequence shown here is derived from an EMBL/GenBank/DDBJ whole genome shotgun (WGS) entry which is preliminary data.</text>
</comment>
<dbReference type="EMBL" id="JBHLTR010000001">
    <property type="protein sequence ID" value="MFC0557499.1"/>
    <property type="molecule type" value="Genomic_DNA"/>
</dbReference>